<dbReference type="SUPFAM" id="SSF52833">
    <property type="entry name" value="Thioredoxin-like"/>
    <property type="match status" value="1"/>
</dbReference>
<gene>
    <name evidence="9" type="ORF">H1S06_11465</name>
</gene>
<protein>
    <recommendedName>
        <fullName evidence="5">Thiol:disulfide interchange protein</fullName>
    </recommendedName>
</protein>
<evidence type="ECO:0000313" key="9">
    <source>
        <dbReference type="EMBL" id="MBA4502977.1"/>
    </source>
</evidence>
<proteinExistence type="inferred from homology"/>
<dbReference type="PANTHER" id="PTHR35891">
    <property type="entry name" value="THIOL:DISULFIDE INTERCHANGE PROTEIN DSBA"/>
    <property type="match status" value="1"/>
</dbReference>
<dbReference type="GO" id="GO:0042597">
    <property type="term" value="C:periplasmic space"/>
    <property type="evidence" value="ECO:0007669"/>
    <property type="project" value="UniProtKB-SubCell"/>
</dbReference>
<keyword evidence="3 5" id="KW-1015">Disulfide bond</keyword>
<dbReference type="EMBL" id="JACEMT010000051">
    <property type="protein sequence ID" value="MBA4502977.1"/>
    <property type="molecule type" value="Genomic_DNA"/>
</dbReference>
<dbReference type="PIRSF" id="PIRSF001488">
    <property type="entry name" value="Tdi_protein"/>
    <property type="match status" value="1"/>
</dbReference>
<evidence type="ECO:0000256" key="3">
    <source>
        <dbReference type="ARBA" id="ARBA00023157"/>
    </source>
</evidence>
<dbReference type="InterPro" id="IPR023205">
    <property type="entry name" value="DsbA/DsbL"/>
</dbReference>
<evidence type="ECO:0000256" key="4">
    <source>
        <dbReference type="ARBA" id="ARBA00023284"/>
    </source>
</evidence>
<dbReference type="Pfam" id="PF01323">
    <property type="entry name" value="DSBA"/>
    <property type="match status" value="1"/>
</dbReference>
<feature type="chain" id="PRO_5031094872" description="Thiol:disulfide interchange protein" evidence="7">
    <location>
        <begin position="21"/>
        <end position="207"/>
    </location>
</feature>
<dbReference type="Gene3D" id="3.40.30.10">
    <property type="entry name" value="Glutaredoxin"/>
    <property type="match status" value="1"/>
</dbReference>
<evidence type="ECO:0000256" key="6">
    <source>
        <dbReference type="PIRSR" id="PIRSR001488-1"/>
    </source>
</evidence>
<dbReference type="InterPro" id="IPR036249">
    <property type="entry name" value="Thioredoxin-like_sf"/>
</dbReference>
<feature type="signal peptide" evidence="7">
    <location>
        <begin position="1"/>
        <end position="20"/>
    </location>
</feature>
<evidence type="ECO:0000256" key="1">
    <source>
        <dbReference type="ARBA" id="ARBA00005791"/>
    </source>
</evidence>
<feature type="domain" description="DSBA-like thioredoxin" evidence="8">
    <location>
        <begin position="91"/>
        <end position="180"/>
    </location>
</feature>
<sequence length="207" mass="23517">MLKKLLTTVALSLVATLSWAEEYRAGEHYFELSFPVKTAAADKIEVTEAFGYPCPHCNTFEPMLEQWRKQQAEDVKFVGLPVVFGRSWEPFARAYYVAELSDKVDETHQAMFDAVHLERKRFGNVDDLAAFYKPFGIEPEQFGKLFDSFAVNMQLKQGDSRVRSYEITGVPAMVVNGKYRITAQSAGGHKEMLKVVDYLVEKERAGN</sequence>
<dbReference type="CDD" id="cd03019">
    <property type="entry name" value="DsbA_DsbA"/>
    <property type="match status" value="1"/>
</dbReference>
<accession>A0A7W2ACX1</accession>
<feature type="disulfide bond" description="Redox-active" evidence="6">
    <location>
        <begin position="54"/>
        <end position="57"/>
    </location>
</feature>
<evidence type="ECO:0000313" key="10">
    <source>
        <dbReference type="Proteomes" id="UP000538931"/>
    </source>
</evidence>
<keyword evidence="10" id="KW-1185">Reference proteome</keyword>
<keyword evidence="2 7" id="KW-0732">Signal</keyword>
<evidence type="ECO:0000256" key="2">
    <source>
        <dbReference type="ARBA" id="ARBA00022729"/>
    </source>
</evidence>
<evidence type="ECO:0000256" key="7">
    <source>
        <dbReference type="SAM" id="SignalP"/>
    </source>
</evidence>
<dbReference type="AlphaFoldDB" id="A0A7W2ACX1"/>
<comment type="similarity">
    <text evidence="1">Belongs to the thioredoxin family. DsbA subfamily.</text>
</comment>
<keyword evidence="4" id="KW-0676">Redox-active center</keyword>
<comment type="subcellular location">
    <subcellularLocation>
        <location evidence="5">Periplasm</location>
    </subcellularLocation>
</comment>
<comment type="caution">
    <text evidence="9">The sequence shown here is derived from an EMBL/GenBank/DDBJ whole genome shotgun (WGS) entry which is preliminary data.</text>
</comment>
<organism evidence="9 10">
    <name type="scientific">Marinobacterium marinum</name>
    <dbReference type="NCBI Taxonomy" id="2756129"/>
    <lineage>
        <taxon>Bacteria</taxon>
        <taxon>Pseudomonadati</taxon>
        <taxon>Pseudomonadota</taxon>
        <taxon>Gammaproteobacteria</taxon>
        <taxon>Oceanospirillales</taxon>
        <taxon>Oceanospirillaceae</taxon>
        <taxon>Marinobacterium</taxon>
    </lineage>
</organism>
<dbReference type="GO" id="GO:0016491">
    <property type="term" value="F:oxidoreductase activity"/>
    <property type="evidence" value="ECO:0007669"/>
    <property type="project" value="InterPro"/>
</dbReference>
<dbReference type="PANTHER" id="PTHR35891:SF2">
    <property type="entry name" value="THIOL:DISULFIDE INTERCHANGE PROTEIN DSBA"/>
    <property type="match status" value="1"/>
</dbReference>
<dbReference type="RefSeq" id="WP_181740284.1">
    <property type="nucleotide sequence ID" value="NZ_JACEMT010000051.1"/>
</dbReference>
<keyword evidence="5" id="KW-0574">Periplasm</keyword>
<dbReference type="Proteomes" id="UP000538931">
    <property type="component" value="Unassembled WGS sequence"/>
</dbReference>
<evidence type="ECO:0000259" key="8">
    <source>
        <dbReference type="Pfam" id="PF01323"/>
    </source>
</evidence>
<dbReference type="InterPro" id="IPR001853">
    <property type="entry name" value="DSBA-like_thioredoxin_dom"/>
</dbReference>
<name>A0A7W2ACX1_9GAMM</name>
<dbReference type="InterPro" id="IPR050824">
    <property type="entry name" value="Thiol_disulfide_DsbA"/>
</dbReference>
<evidence type="ECO:0000256" key="5">
    <source>
        <dbReference type="PIRNR" id="PIRNR001488"/>
    </source>
</evidence>
<reference evidence="9 10" key="1">
    <citation type="submission" date="2020-07" db="EMBL/GenBank/DDBJ databases">
        <title>Bacterium isolated from marien macroalgae.</title>
        <authorList>
            <person name="Zhu K."/>
            <person name="Lu D."/>
            <person name="Du Z."/>
        </authorList>
    </citation>
    <scope>NUCLEOTIDE SEQUENCE [LARGE SCALE GENOMIC DNA]</scope>
    <source>
        <strain evidence="9 10">3-1745</strain>
    </source>
</reference>